<evidence type="ECO:0000256" key="1">
    <source>
        <dbReference type="ARBA" id="ARBA00004429"/>
    </source>
</evidence>
<feature type="transmembrane region" description="Helical" evidence="9">
    <location>
        <begin position="193"/>
        <end position="218"/>
    </location>
</feature>
<dbReference type="InterPro" id="IPR048279">
    <property type="entry name" value="MdtK-like"/>
</dbReference>
<keyword evidence="6 9" id="KW-1133">Transmembrane helix</keyword>
<accession>A0A066RQZ3</accession>
<dbReference type="Proteomes" id="UP000027192">
    <property type="component" value="Unassembled WGS sequence"/>
</dbReference>
<keyword evidence="5 9" id="KW-0812">Transmembrane</keyword>
<dbReference type="RefSeq" id="WP_036752216.1">
    <property type="nucleotide sequence ID" value="NZ_JAGSGC010000006.1"/>
</dbReference>
<dbReference type="GO" id="GO:0005886">
    <property type="term" value="C:plasma membrane"/>
    <property type="evidence" value="ECO:0007669"/>
    <property type="project" value="UniProtKB-SubCell"/>
</dbReference>
<dbReference type="AlphaFoldDB" id="A0A066RQZ3"/>
<dbReference type="GO" id="GO:0015297">
    <property type="term" value="F:antiporter activity"/>
    <property type="evidence" value="ECO:0007669"/>
    <property type="project" value="InterPro"/>
</dbReference>
<dbReference type="InterPro" id="IPR002528">
    <property type="entry name" value="MATE_fam"/>
</dbReference>
<proteinExistence type="predicted"/>
<reference evidence="10 11" key="1">
    <citation type="submission" date="2014-04" db="EMBL/GenBank/DDBJ databases">
        <title>Draft genome sequence of Photobacterium halotolerans S2753: a solonamide, ngercheumicin and holomycin producer.</title>
        <authorList>
            <person name="Machado H.R."/>
            <person name="Gram L."/>
        </authorList>
    </citation>
    <scope>NUCLEOTIDE SEQUENCE [LARGE SCALE GENOMIC DNA]</scope>
    <source>
        <strain evidence="10 11">S2753</strain>
    </source>
</reference>
<dbReference type="PIRSF" id="PIRSF006603">
    <property type="entry name" value="DinF"/>
    <property type="match status" value="1"/>
</dbReference>
<evidence type="ECO:0000256" key="7">
    <source>
        <dbReference type="ARBA" id="ARBA00023136"/>
    </source>
</evidence>
<feature type="transmembrane region" description="Helical" evidence="9">
    <location>
        <begin position="136"/>
        <end position="156"/>
    </location>
</feature>
<keyword evidence="11" id="KW-1185">Reference proteome</keyword>
<evidence type="ECO:0000256" key="4">
    <source>
        <dbReference type="ARBA" id="ARBA00022475"/>
    </source>
</evidence>
<feature type="transmembrane region" description="Helical" evidence="9">
    <location>
        <begin position="12"/>
        <end position="31"/>
    </location>
</feature>
<evidence type="ECO:0000256" key="2">
    <source>
        <dbReference type="ARBA" id="ARBA00013489"/>
    </source>
</evidence>
<dbReference type="STRING" id="1654360.EA58_10985"/>
<feature type="transmembrane region" description="Helical" evidence="9">
    <location>
        <begin position="321"/>
        <end position="343"/>
    </location>
</feature>
<gene>
    <name evidence="10" type="ORF">EA58_10985</name>
</gene>
<dbReference type="GO" id="GO:0042910">
    <property type="term" value="F:xenobiotic transmembrane transporter activity"/>
    <property type="evidence" value="ECO:0007669"/>
    <property type="project" value="InterPro"/>
</dbReference>
<dbReference type="PANTHER" id="PTHR42925">
    <property type="entry name" value="MULTIDRUG AND TOXIN EFFLUX PROTEIN MATE FAMILY"/>
    <property type="match status" value="1"/>
</dbReference>
<evidence type="ECO:0000256" key="8">
    <source>
        <dbReference type="ARBA" id="ARBA00030855"/>
    </source>
</evidence>
<evidence type="ECO:0000256" key="5">
    <source>
        <dbReference type="ARBA" id="ARBA00022692"/>
    </source>
</evidence>
<feature type="transmembrane region" description="Helical" evidence="9">
    <location>
        <begin position="400"/>
        <end position="418"/>
    </location>
</feature>
<feature type="transmembrane region" description="Helical" evidence="9">
    <location>
        <begin position="94"/>
        <end position="116"/>
    </location>
</feature>
<dbReference type="Pfam" id="PF01554">
    <property type="entry name" value="MatE"/>
    <property type="match status" value="2"/>
</dbReference>
<evidence type="ECO:0000256" key="6">
    <source>
        <dbReference type="ARBA" id="ARBA00022989"/>
    </source>
</evidence>
<keyword evidence="3" id="KW-0813">Transport</keyword>
<feature type="transmembrane region" description="Helical" evidence="9">
    <location>
        <begin position="363"/>
        <end position="388"/>
    </location>
</feature>
<comment type="caution">
    <text evidence="10">The sequence shown here is derived from an EMBL/GenBank/DDBJ whole genome shotgun (WGS) entry which is preliminary data.</text>
</comment>
<evidence type="ECO:0000256" key="9">
    <source>
        <dbReference type="SAM" id="Phobius"/>
    </source>
</evidence>
<evidence type="ECO:0000256" key="3">
    <source>
        <dbReference type="ARBA" id="ARBA00022448"/>
    </source>
</evidence>
<feature type="transmembrane region" description="Helical" evidence="9">
    <location>
        <begin position="168"/>
        <end position="187"/>
    </location>
</feature>
<organism evidence="10 11">
    <name type="scientific">Photobacterium galatheae</name>
    <dbReference type="NCBI Taxonomy" id="1654360"/>
    <lineage>
        <taxon>Bacteria</taxon>
        <taxon>Pseudomonadati</taxon>
        <taxon>Pseudomonadota</taxon>
        <taxon>Gammaproteobacteria</taxon>
        <taxon>Vibrionales</taxon>
        <taxon>Vibrionaceae</taxon>
        <taxon>Photobacterium</taxon>
    </lineage>
</organism>
<sequence length="463" mass="49822">MSSAVPPFIDRIFLRRLLAIAFPIALQIMLFSSRSLVDILMLGQLNELDVAAIGIAGRALFVVTIMLFGVTTGGAMLAAQYWGAGNQHGMKQSVALTMLMTTIVAVCAALIFGLMPELVIGLATHDAEVISRGAEYLQITAISLFAVSWGSSVSVGLRAMHQPSISTFFSAVGIALNLFLNWVLIFGHLGMPAYGIAGAAWATAISGLVEVALLFGYLHLKKHLVAFEWSIYPEVINVALIQRFLKLSLPTTLNALAWSGGIFMYHVIIGQAGVDGLVALSVMTPIESLAMAMLIGIANASAVLIGNQLGGNQMEAAYRQAWAVSVINLACAVVIAGLMLLIRDPILNLFAAMTPETRVLTENFFLIFCVVMIVKSLPMAMIVGVLRAGGDMRFCFYQDLASQWGIGIPITAFCALILKLPLEWVYAMLMLEELVKIIGSAIRIRSRAWMNNLVANESPNTPA</sequence>
<evidence type="ECO:0000313" key="10">
    <source>
        <dbReference type="EMBL" id="KDM91541.1"/>
    </source>
</evidence>
<evidence type="ECO:0000313" key="11">
    <source>
        <dbReference type="Proteomes" id="UP000027192"/>
    </source>
</evidence>
<dbReference type="OrthoDB" id="9780160at2"/>
<keyword evidence="4" id="KW-1003">Cell membrane</keyword>
<dbReference type="NCBIfam" id="TIGR00797">
    <property type="entry name" value="matE"/>
    <property type="match status" value="1"/>
</dbReference>
<keyword evidence="7 9" id="KW-0472">Membrane</keyword>
<protein>
    <recommendedName>
        <fullName evidence="2">Multidrug resistance protein NorM</fullName>
    </recommendedName>
    <alternativeName>
        <fullName evidence="8">Na(+)/drug antiporter</fullName>
    </alternativeName>
</protein>
<feature type="transmembrane region" description="Helical" evidence="9">
    <location>
        <begin position="51"/>
        <end position="82"/>
    </location>
</feature>
<feature type="transmembrane region" description="Helical" evidence="9">
    <location>
        <begin position="289"/>
        <end position="309"/>
    </location>
</feature>
<name>A0A066RQZ3_9GAMM</name>
<dbReference type="CDD" id="cd13134">
    <property type="entry name" value="MATE_like_8"/>
    <property type="match status" value="1"/>
</dbReference>
<feature type="transmembrane region" description="Helical" evidence="9">
    <location>
        <begin position="251"/>
        <end position="269"/>
    </location>
</feature>
<comment type="subcellular location">
    <subcellularLocation>
        <location evidence="1">Cell inner membrane</location>
        <topology evidence="1">Multi-pass membrane protein</topology>
    </subcellularLocation>
</comment>
<dbReference type="InterPro" id="IPR047135">
    <property type="entry name" value="YsiQ"/>
</dbReference>
<dbReference type="PANTHER" id="PTHR42925:SF2">
    <property type="entry name" value="NA+ DRIVEN MULTIDRUG EFFLUX PUMP"/>
    <property type="match status" value="1"/>
</dbReference>
<dbReference type="EMBL" id="JMIB01000021">
    <property type="protein sequence ID" value="KDM91541.1"/>
    <property type="molecule type" value="Genomic_DNA"/>
</dbReference>